<dbReference type="InterPro" id="IPR016032">
    <property type="entry name" value="Sig_transdc_resp-reg_C-effctor"/>
</dbReference>
<gene>
    <name evidence="1" type="ORF">GCM10010334_83490</name>
</gene>
<proteinExistence type="predicted"/>
<dbReference type="EMBL" id="BMVC01000035">
    <property type="protein sequence ID" value="GHD19630.1"/>
    <property type="molecule type" value="Genomic_DNA"/>
</dbReference>
<protein>
    <submittedName>
        <fullName evidence="1">Uncharacterized protein</fullName>
    </submittedName>
</protein>
<dbReference type="Proteomes" id="UP000638353">
    <property type="component" value="Unassembled WGS sequence"/>
</dbReference>
<comment type="caution">
    <text evidence="1">The sequence shown here is derived from an EMBL/GenBank/DDBJ whole genome shotgun (WGS) entry which is preliminary data.</text>
</comment>
<reference evidence="1" key="1">
    <citation type="journal article" date="2014" name="Int. J. Syst. Evol. Microbiol.">
        <title>Complete genome sequence of Corynebacterium casei LMG S-19264T (=DSM 44701T), isolated from a smear-ripened cheese.</title>
        <authorList>
            <consortium name="US DOE Joint Genome Institute (JGI-PGF)"/>
            <person name="Walter F."/>
            <person name="Albersmeier A."/>
            <person name="Kalinowski J."/>
            <person name="Ruckert C."/>
        </authorList>
    </citation>
    <scope>NUCLEOTIDE SEQUENCE</scope>
    <source>
        <strain evidence="1">JCM 4637</strain>
    </source>
</reference>
<dbReference type="PANTHER" id="PTHR34293:SF1">
    <property type="entry name" value="HTH-TYPE TRANSCRIPTIONAL REGULATOR TRMBL2"/>
    <property type="match status" value="1"/>
</dbReference>
<name>A0A918X9E3_9ACTN</name>
<reference evidence="1" key="2">
    <citation type="submission" date="2020-09" db="EMBL/GenBank/DDBJ databases">
        <authorList>
            <person name="Sun Q."/>
            <person name="Ohkuma M."/>
        </authorList>
    </citation>
    <scope>NUCLEOTIDE SEQUENCE</scope>
    <source>
        <strain evidence="1">JCM 4637</strain>
    </source>
</reference>
<evidence type="ECO:0000313" key="1">
    <source>
        <dbReference type="EMBL" id="GHD19630.1"/>
    </source>
</evidence>
<sequence length="328" mass="36693">MNEKDDDAGTNPNPTLSPVASALLAELRQGYLAPEGTPGLDELVPLRLSSRDPITGLYGVTHLRHAERTYLQQEYARIEEALKRARGMSDLIAAFENPFSFRGITGVERLANKAAVNAAIQRATSVSTSHHYSSQINERRKEVIEPATARDIASLERGIKQRTIYPESARTRAIERAYVAEVSAHGAEVRTTSYPFERIIILDSKVVFVLDYAVPDEEDNQPALMITDPSLVALLCRIYDQQWERATPWVGEAPAVAGDEITPRMWQVIKGMWERVPLKTIAHNNGVSLSTIHGDRQKWFNLTGARSEMQLGVWYVSKEGTELRRLAE</sequence>
<dbReference type="SUPFAM" id="SSF46894">
    <property type="entry name" value="C-terminal effector domain of the bipartite response regulators"/>
    <property type="match status" value="1"/>
</dbReference>
<organism evidence="1 2">
    <name type="scientific">Streptomyces finlayi</name>
    <dbReference type="NCBI Taxonomy" id="67296"/>
    <lineage>
        <taxon>Bacteria</taxon>
        <taxon>Bacillati</taxon>
        <taxon>Actinomycetota</taxon>
        <taxon>Actinomycetes</taxon>
        <taxon>Kitasatosporales</taxon>
        <taxon>Streptomycetaceae</taxon>
        <taxon>Streptomyces</taxon>
    </lineage>
</organism>
<dbReference type="RefSeq" id="WP_189828587.1">
    <property type="nucleotide sequence ID" value="NZ_BMVC01000035.1"/>
</dbReference>
<dbReference type="GO" id="GO:0003677">
    <property type="term" value="F:DNA binding"/>
    <property type="evidence" value="ECO:0007669"/>
    <property type="project" value="InterPro"/>
</dbReference>
<dbReference type="AlphaFoldDB" id="A0A918X9E3"/>
<accession>A0A918X9E3</accession>
<dbReference type="InterPro" id="IPR051797">
    <property type="entry name" value="TrmB-like"/>
</dbReference>
<dbReference type="PANTHER" id="PTHR34293">
    <property type="entry name" value="HTH-TYPE TRANSCRIPTIONAL REGULATOR TRMBL2"/>
    <property type="match status" value="1"/>
</dbReference>
<evidence type="ECO:0000313" key="2">
    <source>
        <dbReference type="Proteomes" id="UP000638353"/>
    </source>
</evidence>
<dbReference type="GO" id="GO:0006355">
    <property type="term" value="P:regulation of DNA-templated transcription"/>
    <property type="evidence" value="ECO:0007669"/>
    <property type="project" value="InterPro"/>
</dbReference>